<dbReference type="SUPFAM" id="SSF51556">
    <property type="entry name" value="Metallo-dependent hydrolases"/>
    <property type="match status" value="1"/>
</dbReference>
<dbReference type="Gene3D" id="3.20.20.140">
    <property type="entry name" value="Metal-dependent hydrolases"/>
    <property type="match status" value="1"/>
</dbReference>
<evidence type="ECO:0000313" key="7">
    <source>
        <dbReference type="EMBL" id="TBU27207.1"/>
    </source>
</evidence>
<dbReference type="GO" id="GO:0008270">
    <property type="term" value="F:zinc ion binding"/>
    <property type="evidence" value="ECO:0007669"/>
    <property type="project" value="TreeGrafter"/>
</dbReference>
<accession>A0A4Q9MJU2</accession>
<evidence type="ECO:0000256" key="4">
    <source>
        <dbReference type="ARBA" id="ARBA00022833"/>
    </source>
</evidence>
<dbReference type="Pfam" id="PF01979">
    <property type="entry name" value="Amidohydro_1"/>
    <property type="match status" value="1"/>
</dbReference>
<evidence type="ECO:0000256" key="3">
    <source>
        <dbReference type="ARBA" id="ARBA00022801"/>
    </source>
</evidence>
<dbReference type="GO" id="GO:0008892">
    <property type="term" value="F:guanine deaminase activity"/>
    <property type="evidence" value="ECO:0007669"/>
    <property type="project" value="TreeGrafter"/>
</dbReference>
<dbReference type="InterPro" id="IPR032466">
    <property type="entry name" value="Metal_Hydrolase"/>
</dbReference>
<feature type="region of interest" description="Disordered" evidence="5">
    <location>
        <begin position="365"/>
        <end position="391"/>
    </location>
</feature>
<feature type="domain" description="Amidohydrolase-related" evidence="6">
    <location>
        <begin position="75"/>
        <end position="464"/>
    </location>
</feature>
<evidence type="ECO:0000259" key="6">
    <source>
        <dbReference type="Pfam" id="PF01979"/>
    </source>
</evidence>
<gene>
    <name evidence="7" type="ORF">BD311DRAFT_724692</name>
</gene>
<dbReference type="PANTHER" id="PTHR11271:SF6">
    <property type="entry name" value="GUANINE DEAMINASE"/>
    <property type="match status" value="1"/>
</dbReference>
<reference evidence="7" key="1">
    <citation type="submission" date="2019-01" db="EMBL/GenBank/DDBJ databases">
        <title>Draft genome sequences of three monokaryotic isolates of the white-rot basidiomycete fungus Dichomitus squalens.</title>
        <authorList>
            <consortium name="DOE Joint Genome Institute"/>
            <person name="Lopez S.C."/>
            <person name="Andreopoulos B."/>
            <person name="Pangilinan J."/>
            <person name="Lipzen A."/>
            <person name="Riley R."/>
            <person name="Ahrendt S."/>
            <person name="Ng V."/>
            <person name="Barry K."/>
            <person name="Daum C."/>
            <person name="Grigoriev I.V."/>
            <person name="Hilden K.S."/>
            <person name="Makela M.R."/>
            <person name="de Vries R.P."/>
        </authorList>
    </citation>
    <scope>NUCLEOTIDE SEQUENCE [LARGE SCALE GENOMIC DNA]</scope>
    <source>
        <strain evidence="7">OM18370.1</strain>
    </source>
</reference>
<dbReference type="GO" id="GO:0005829">
    <property type="term" value="C:cytosol"/>
    <property type="evidence" value="ECO:0007669"/>
    <property type="project" value="TreeGrafter"/>
</dbReference>
<feature type="compositionally biased region" description="Basic and acidic residues" evidence="5">
    <location>
        <begin position="365"/>
        <end position="386"/>
    </location>
</feature>
<dbReference type="InterPro" id="IPR051607">
    <property type="entry name" value="Metallo-dep_hydrolases"/>
</dbReference>
<dbReference type="InterPro" id="IPR006680">
    <property type="entry name" value="Amidohydro-rel"/>
</dbReference>
<sequence length="499" mass="55176">MEERPSYERHDVLLQGDFVQAPTLGKIDIFHNYLLRTNNLGYIDHFAEASHPTSVAIIDEEKDHRKPQVHQAGSFLLPTFCDLHLHAPQFLYQGTGLHLPLMQWLDEYAFKAEERLDADAELAQNVYKKLAATLVENGTGAVLLFGTIKTETNLILARAMQDAGIRAYVGKLSMDISSRPTYKEASAEAALIAAQDFCKRCHEEVSTVDGHQRLVEPVLTPRFVPTCSNDLLLGLGRLAAEQNLRIQSHMAESHDQVQWVRAERKAEDMDVFAQHSLLTPRTVQAHCTFLSPSELSSLAKTGTAVAHCPLSNAYFSARPFRLREALAAGVPVGLGTDIAGGYAIDIMSAMRQAVVVSRMREGGRVMARDSAKRGSKATDREEGKDVDQEELKDEPLSIDWKEALYLATTGGAVALGLPQGIGTFAVGVPFDAQCIELYRDDAVGIRDVGAMTFFDDPRPQGLTEDMIEKWWCLGDTRNRCGVWVQGRHISMVGMAMLPR</sequence>
<evidence type="ECO:0000256" key="2">
    <source>
        <dbReference type="ARBA" id="ARBA00022723"/>
    </source>
</evidence>
<dbReference type="InterPro" id="IPR011059">
    <property type="entry name" value="Metal-dep_hydrolase_composite"/>
</dbReference>
<proteinExistence type="predicted"/>
<name>A0A4Q9MJU2_9APHY</name>
<dbReference type="GO" id="GO:0046098">
    <property type="term" value="P:guanine metabolic process"/>
    <property type="evidence" value="ECO:0007669"/>
    <property type="project" value="TreeGrafter"/>
</dbReference>
<dbReference type="EMBL" id="ML143435">
    <property type="protein sequence ID" value="TBU27207.1"/>
    <property type="molecule type" value="Genomic_DNA"/>
</dbReference>
<evidence type="ECO:0000256" key="5">
    <source>
        <dbReference type="SAM" id="MobiDB-lite"/>
    </source>
</evidence>
<comment type="cofactor">
    <cofactor evidence="1">
        <name>Zn(2+)</name>
        <dbReference type="ChEBI" id="CHEBI:29105"/>
    </cofactor>
</comment>
<protein>
    <submittedName>
        <fullName evidence="7">Metallo-dependent hydrolase</fullName>
    </submittedName>
</protein>
<dbReference type="PANTHER" id="PTHR11271">
    <property type="entry name" value="GUANINE DEAMINASE"/>
    <property type="match status" value="1"/>
</dbReference>
<keyword evidence="2" id="KW-0479">Metal-binding</keyword>
<dbReference type="Proteomes" id="UP000292957">
    <property type="component" value="Unassembled WGS sequence"/>
</dbReference>
<keyword evidence="3 7" id="KW-0378">Hydrolase</keyword>
<organism evidence="7">
    <name type="scientific">Dichomitus squalens</name>
    <dbReference type="NCBI Taxonomy" id="114155"/>
    <lineage>
        <taxon>Eukaryota</taxon>
        <taxon>Fungi</taxon>
        <taxon>Dikarya</taxon>
        <taxon>Basidiomycota</taxon>
        <taxon>Agaricomycotina</taxon>
        <taxon>Agaricomycetes</taxon>
        <taxon>Polyporales</taxon>
        <taxon>Polyporaceae</taxon>
        <taxon>Dichomitus</taxon>
    </lineage>
</organism>
<keyword evidence="4" id="KW-0862">Zinc</keyword>
<evidence type="ECO:0000256" key="1">
    <source>
        <dbReference type="ARBA" id="ARBA00001947"/>
    </source>
</evidence>
<dbReference type="OMA" id="INDHYFF"/>
<dbReference type="Gene3D" id="2.30.40.10">
    <property type="entry name" value="Urease, subunit C, domain 1"/>
    <property type="match status" value="1"/>
</dbReference>
<dbReference type="OrthoDB" id="194468at2759"/>
<dbReference type="AlphaFoldDB" id="A0A4Q9MJU2"/>